<dbReference type="PRINTS" id="PR00133">
    <property type="entry name" value="GLHYDRLASE3"/>
</dbReference>
<evidence type="ECO:0000256" key="2">
    <source>
        <dbReference type="ARBA" id="ARBA00022801"/>
    </source>
</evidence>
<dbReference type="Pfam" id="PF01915">
    <property type="entry name" value="Glyco_hydro_3_C"/>
    <property type="match status" value="1"/>
</dbReference>
<dbReference type="Pfam" id="PF14310">
    <property type="entry name" value="Fn3-like"/>
    <property type="match status" value="1"/>
</dbReference>
<evidence type="ECO:0000259" key="4">
    <source>
        <dbReference type="SMART" id="SM01217"/>
    </source>
</evidence>
<dbReference type="Gene3D" id="3.20.20.300">
    <property type="entry name" value="Glycoside hydrolase, family 3, N-terminal domain"/>
    <property type="match status" value="1"/>
</dbReference>
<dbReference type="PANTHER" id="PTHR42715:SF10">
    <property type="entry name" value="BETA-GLUCOSIDASE"/>
    <property type="match status" value="1"/>
</dbReference>
<evidence type="ECO:0000256" key="1">
    <source>
        <dbReference type="ARBA" id="ARBA00005336"/>
    </source>
</evidence>
<feature type="transmembrane region" description="Helical" evidence="3">
    <location>
        <begin position="87"/>
        <end position="108"/>
    </location>
</feature>
<keyword evidence="2" id="KW-0378">Hydrolase</keyword>
<gene>
    <name evidence="5" type="ORF">SDC9_61659</name>
</gene>
<evidence type="ECO:0000256" key="3">
    <source>
        <dbReference type="SAM" id="Phobius"/>
    </source>
</evidence>
<evidence type="ECO:0000313" key="5">
    <source>
        <dbReference type="EMBL" id="MPM15291.1"/>
    </source>
</evidence>
<reference evidence="5" key="1">
    <citation type="submission" date="2019-08" db="EMBL/GenBank/DDBJ databases">
        <authorList>
            <person name="Kucharzyk K."/>
            <person name="Murdoch R.W."/>
            <person name="Higgins S."/>
            <person name="Loffler F."/>
        </authorList>
    </citation>
    <scope>NUCLEOTIDE SEQUENCE</scope>
</reference>
<name>A0A644XHN3_9ZZZZ</name>
<accession>A0A644XHN3</accession>
<dbReference type="EMBL" id="VSSQ01002419">
    <property type="protein sequence ID" value="MPM15291.1"/>
    <property type="molecule type" value="Genomic_DNA"/>
</dbReference>
<dbReference type="InterPro" id="IPR001764">
    <property type="entry name" value="Glyco_hydro_3_N"/>
</dbReference>
<dbReference type="SUPFAM" id="SSF52279">
    <property type="entry name" value="Beta-D-glucan exohydrolase, C-terminal domain"/>
    <property type="match status" value="1"/>
</dbReference>
<dbReference type="InterPro" id="IPR026891">
    <property type="entry name" value="Fn3-like"/>
</dbReference>
<comment type="caution">
    <text evidence="5">The sequence shown here is derived from an EMBL/GenBank/DDBJ whole genome shotgun (WGS) entry which is preliminary data.</text>
</comment>
<organism evidence="5">
    <name type="scientific">bioreactor metagenome</name>
    <dbReference type="NCBI Taxonomy" id="1076179"/>
    <lineage>
        <taxon>unclassified sequences</taxon>
        <taxon>metagenomes</taxon>
        <taxon>ecological metagenomes</taxon>
    </lineage>
</organism>
<protein>
    <recommendedName>
        <fullName evidence="4">Fibronectin type III-like domain-containing protein</fullName>
    </recommendedName>
</protein>
<proteinExistence type="inferred from homology"/>
<sequence length="912" mass="99791">MESAKELRKRVSIEVKAERARRKARNAEIRALPRAERAAAKYADRIAKNEAKKAEQLAIRSMAKAEKHAVKRHNKLFKRIWKRPRRLIIWAAVLCLLVFGIVSAAPYIGDYTSLSGMKLDSNTPAGDAARENGKLVAQEISDEGIVLLKNTDGLLPLTNGKVNVFSYAAYNIRYGGSGSGGGDASTAVDLFAGLTNAGIECNETLDAFYRSQKDISQKGSSNGLISVIESMASKKTDEPTIDYLTEDVMAQAKQYSDTAIIVIGSDGVEASDFTVEALGLTKNRIDLFDEVCANFDNVIVIVNAGNAMELGFLDQYPSIKAALWIGTPGPFGCNSLGKILAGEINPSGRLVDTYAYNAGSSPASVNFGDYKYDNIKGMSFINYNEGIYVGYRYYETRFLGDEAGYKAAVQFPFGYGLSYTAFDWETTGFTQDDTTVSIDVQVTNIGSTAGKDVVEVYFSAPYTPGGIEKSAIELAGFAKTNLLAPGESQIVTISFPLRDMSSYDMNGQQAYVLDAGEYAVKVGRSVHDIVDTKTFIVPGTIVYKTDDVTGTELSNLFSYADGGLKYLSRNDWAGTYPNNDTLSYTASQTVLDGAAAQKPAVDTSALPVTGADNGIQLQDLKGLDYNDERWQAFLDQFTIDELKEVFVNAAYRTVAVERLGVPQIVLLDGPAGINSMFSKLTAMSYPTEVVLASTWNNDLVYRMGEAIGMEANAYGVTGWYAPGMNLHRTPQGGRNFEYFSEDPLLSGKIAASMVSGAESRHILVTMKHFVLNEQETNARSGIYVWANEQAIRELYLRPFEITVKEGHVNGAMSSFIHVGYKWSGGNPELLNQVLRNEWGFTGFVTTDAVLGKFMDANLALHNGNDLMLAVMPTNNRRYLTELYAEDPVGVTKGLRERMHNFCYALVNDTDLF</sequence>
<keyword evidence="3" id="KW-1133">Transmembrane helix</keyword>
<dbReference type="InterPro" id="IPR002772">
    <property type="entry name" value="Glyco_hydro_3_C"/>
</dbReference>
<dbReference type="InterPro" id="IPR050288">
    <property type="entry name" value="Cellulose_deg_GH3"/>
</dbReference>
<dbReference type="GO" id="GO:0005975">
    <property type="term" value="P:carbohydrate metabolic process"/>
    <property type="evidence" value="ECO:0007669"/>
    <property type="project" value="InterPro"/>
</dbReference>
<dbReference type="InterPro" id="IPR036881">
    <property type="entry name" value="Glyco_hydro_3_C_sf"/>
</dbReference>
<dbReference type="Gene3D" id="3.40.50.1700">
    <property type="entry name" value="Glycoside hydrolase family 3 C-terminal domain"/>
    <property type="match status" value="1"/>
</dbReference>
<dbReference type="SUPFAM" id="SSF51445">
    <property type="entry name" value="(Trans)glycosidases"/>
    <property type="match status" value="1"/>
</dbReference>
<dbReference type="InterPro" id="IPR036962">
    <property type="entry name" value="Glyco_hydro_3_N_sf"/>
</dbReference>
<dbReference type="SMART" id="SM01217">
    <property type="entry name" value="Fn3_like"/>
    <property type="match status" value="1"/>
</dbReference>
<dbReference type="Gene3D" id="2.60.40.10">
    <property type="entry name" value="Immunoglobulins"/>
    <property type="match status" value="1"/>
</dbReference>
<feature type="domain" description="Fibronectin type III-like" evidence="4">
    <location>
        <begin position="452"/>
        <end position="526"/>
    </location>
</feature>
<comment type="similarity">
    <text evidence="1">Belongs to the glycosyl hydrolase 3 family.</text>
</comment>
<dbReference type="GO" id="GO:0004553">
    <property type="term" value="F:hydrolase activity, hydrolyzing O-glycosyl compounds"/>
    <property type="evidence" value="ECO:0007669"/>
    <property type="project" value="InterPro"/>
</dbReference>
<dbReference type="InterPro" id="IPR013783">
    <property type="entry name" value="Ig-like_fold"/>
</dbReference>
<dbReference type="Pfam" id="PF00933">
    <property type="entry name" value="Glyco_hydro_3"/>
    <property type="match status" value="1"/>
</dbReference>
<dbReference type="AlphaFoldDB" id="A0A644XHN3"/>
<dbReference type="PANTHER" id="PTHR42715">
    <property type="entry name" value="BETA-GLUCOSIDASE"/>
    <property type="match status" value="1"/>
</dbReference>
<keyword evidence="3" id="KW-0812">Transmembrane</keyword>
<dbReference type="InterPro" id="IPR017853">
    <property type="entry name" value="GH"/>
</dbReference>
<keyword evidence="3" id="KW-0472">Membrane</keyword>